<reference evidence="2 3" key="1">
    <citation type="submission" date="2017-05" db="EMBL/GenBank/DDBJ databases">
        <title>De novo genome assembly of Deniococcus indicus strain DR1.</title>
        <authorList>
            <person name="Chauhan D."/>
            <person name="Yennamalli R.M."/>
            <person name="Priyadarshini R."/>
        </authorList>
    </citation>
    <scope>NUCLEOTIDE SEQUENCE [LARGE SCALE GENOMIC DNA]</scope>
    <source>
        <strain evidence="2 3">DR1</strain>
    </source>
</reference>
<dbReference type="InterPro" id="IPR001846">
    <property type="entry name" value="VWF_type-D"/>
</dbReference>
<name>A0A246BFE5_9DEIO</name>
<keyword evidence="3" id="KW-1185">Reference proteome</keyword>
<dbReference type="InterPro" id="IPR013783">
    <property type="entry name" value="Ig-like_fold"/>
</dbReference>
<dbReference type="RefSeq" id="WP_088249984.1">
    <property type="nucleotide sequence ID" value="NZ_BNAM01000001.1"/>
</dbReference>
<dbReference type="InterPro" id="IPR051495">
    <property type="entry name" value="Epithelial_Barrier/Signaling"/>
</dbReference>
<dbReference type="Pfam" id="PF00094">
    <property type="entry name" value="VWD"/>
    <property type="match status" value="1"/>
</dbReference>
<dbReference type="PANTHER" id="PTHR13802:SF59">
    <property type="entry name" value="SUSHI DOMAIN-CONTAINING PROTEIN 2"/>
    <property type="match status" value="1"/>
</dbReference>
<evidence type="ECO:0000313" key="3">
    <source>
        <dbReference type="Proteomes" id="UP000197208"/>
    </source>
</evidence>
<gene>
    <name evidence="2" type="ORF">CBQ26_17935</name>
</gene>
<protein>
    <recommendedName>
        <fullName evidence="1">VWFD domain-containing protein</fullName>
    </recommendedName>
</protein>
<dbReference type="PROSITE" id="PS51233">
    <property type="entry name" value="VWFD"/>
    <property type="match status" value="1"/>
</dbReference>
<evidence type="ECO:0000313" key="2">
    <source>
        <dbReference type="EMBL" id="OWL93945.1"/>
    </source>
</evidence>
<dbReference type="AlphaFoldDB" id="A0A246BFE5"/>
<comment type="caution">
    <text evidence="2">The sequence shown here is derived from an EMBL/GenBank/DDBJ whole genome shotgun (WGS) entry which is preliminary data.</text>
</comment>
<dbReference type="PANTHER" id="PTHR13802">
    <property type="entry name" value="MUCIN 4-RELATED"/>
    <property type="match status" value="1"/>
</dbReference>
<dbReference type="Proteomes" id="UP000197208">
    <property type="component" value="Unassembled WGS sequence"/>
</dbReference>
<dbReference type="Gene3D" id="2.60.40.10">
    <property type="entry name" value="Immunoglobulins"/>
    <property type="match status" value="2"/>
</dbReference>
<dbReference type="SMART" id="SM00216">
    <property type="entry name" value="VWD"/>
    <property type="match status" value="1"/>
</dbReference>
<accession>A0A246BFE5</accession>
<feature type="domain" description="VWFD" evidence="1">
    <location>
        <begin position="343"/>
        <end position="532"/>
    </location>
</feature>
<evidence type="ECO:0000259" key="1">
    <source>
        <dbReference type="PROSITE" id="PS51233"/>
    </source>
</evidence>
<organism evidence="2 3">
    <name type="scientific">Deinococcus indicus</name>
    <dbReference type="NCBI Taxonomy" id="223556"/>
    <lineage>
        <taxon>Bacteria</taxon>
        <taxon>Thermotogati</taxon>
        <taxon>Deinococcota</taxon>
        <taxon>Deinococci</taxon>
        <taxon>Deinococcales</taxon>
        <taxon>Deinococcaceae</taxon>
        <taxon>Deinococcus</taxon>
    </lineage>
</organism>
<dbReference type="EMBL" id="NHMK01000030">
    <property type="protein sequence ID" value="OWL93945.1"/>
    <property type="molecule type" value="Genomic_DNA"/>
</dbReference>
<dbReference type="OrthoDB" id="53254at2"/>
<sequence>MLNTRKGLGAVVGGLVTLTLLGAAGAQGVVAQGLMAQGLMAQGTLNPLQPVLNPNVLRAVLGPQLLVLPDDGAVTLVWPGDARAAGYDVYQGGQKLTAQPLLPGKAGGPMSFRAKGLKNGQRYDFRVVALGEAKLAASLSPVPGSGGPLVCARYPVQGTDMGAQSQNVRVGGAATVPVTVTVNGTTLAASGGGLFQGTLPAPVAVGAPLNLLTRAGECLVFASDVVPEAPALTAPAAGSSLAASAALPVAWTSASNPQRFVVSATWVTGGAGHAWRSGDLPGSARSFSIPAGALPTGQTVKVRVYAYNDGAFVGSFTPDSRMAIRNGNEAGRDVTVQAAAPNPPAVSWGDPHLITLDQTALEFQAVGEFDLTQSVTDGFRVQARQRPWGGSSVVSVNTAVATRMNGQKVGVYAGMIPALRIGEAGVRTDVPAGGLDLGGGHRVTQSGNVYTLEFPGGERLAITNNGAYLDARLTLPDARRGRVRGVWGNFDGVTTNDLTARGGAVLSSPVTPADLYGTFGNSWRVPTPAESLFVYDEGQRFGGFDDPAFPSAPPVVPAGAAAGAEATCRAAGVTDPLLLDRCVTDVALTENPRFAASSADTQPARDQVRLALPDLTVTAFSAAYSGTCAGGAPLVNARVTVRNVGAAPSPARSDVGLAQVVDTRDETLGAGYRGNGVGLPALAPGESVTVTVPVYYPAAQPTTAPGAHTYAARVNFGAFFPEASTANNRFTGTQTVTVPAGDCR</sequence>
<proteinExistence type="predicted"/>